<comment type="similarity">
    <text evidence="1">Belongs to the UPF0177 family.</text>
</comment>
<feature type="domain" description="CAAX prenyl protease 2/Lysostaphin resistance protein A-like" evidence="3">
    <location>
        <begin position="102"/>
        <end position="203"/>
    </location>
</feature>
<dbReference type="Pfam" id="PF02517">
    <property type="entry name" value="Rce1-like"/>
    <property type="match status" value="1"/>
</dbReference>
<keyword evidence="2" id="KW-0472">Membrane</keyword>
<accession>A0A0R1SKK5</accession>
<dbReference type="EMBL" id="AZEY01000041">
    <property type="protein sequence ID" value="KRL66563.1"/>
    <property type="molecule type" value="Genomic_DNA"/>
</dbReference>
<feature type="transmembrane region" description="Helical" evidence="2">
    <location>
        <begin position="216"/>
        <end position="237"/>
    </location>
</feature>
<evidence type="ECO:0000313" key="5">
    <source>
        <dbReference type="Proteomes" id="UP000052013"/>
    </source>
</evidence>
<evidence type="ECO:0000256" key="2">
    <source>
        <dbReference type="SAM" id="Phobius"/>
    </source>
</evidence>
<dbReference type="STRING" id="1423739.FC85_GL002872"/>
<feature type="transmembrane region" description="Helical" evidence="2">
    <location>
        <begin position="37"/>
        <end position="60"/>
    </location>
</feature>
<dbReference type="GO" id="GO:0004175">
    <property type="term" value="F:endopeptidase activity"/>
    <property type="evidence" value="ECO:0007669"/>
    <property type="project" value="UniProtKB-ARBA"/>
</dbReference>
<dbReference type="Proteomes" id="UP000052013">
    <property type="component" value="Unassembled WGS sequence"/>
</dbReference>
<protein>
    <recommendedName>
        <fullName evidence="3">CAAX prenyl protease 2/Lysostaphin resistance protein A-like domain-containing protein</fullName>
    </recommendedName>
</protein>
<dbReference type="InterPro" id="IPR003675">
    <property type="entry name" value="Rce1/LyrA-like_dom"/>
</dbReference>
<evidence type="ECO:0000259" key="3">
    <source>
        <dbReference type="Pfam" id="PF02517"/>
    </source>
</evidence>
<feature type="transmembrane region" description="Helical" evidence="2">
    <location>
        <begin position="171"/>
        <end position="196"/>
    </location>
</feature>
<feature type="transmembrane region" description="Helical" evidence="2">
    <location>
        <begin position="7"/>
        <end position="25"/>
    </location>
</feature>
<evidence type="ECO:0000313" key="4">
    <source>
        <dbReference type="EMBL" id="KRL66563.1"/>
    </source>
</evidence>
<name>A0A0R1SKK5_9LACO</name>
<dbReference type="GO" id="GO:0080120">
    <property type="term" value="P:CAAX-box protein maturation"/>
    <property type="evidence" value="ECO:0007669"/>
    <property type="project" value="UniProtKB-ARBA"/>
</dbReference>
<keyword evidence="2" id="KW-0812">Transmembrane</keyword>
<dbReference type="AlphaFoldDB" id="A0A0R1SKK5"/>
<sequence>MIKTRWNWRLQLIIAIAVFIPIIPIDNSLRLSVSPTLYAIVRLAYVLLVAAFIYYGLGSLKVRNQKFRRTPLLITTLTICCLPVFLFVSPLQIFGVLRSPKAVSAICLAFSGGILEEFVFRGLVFSLFQKIFVNSRWPLTFAGILSSVCFGLFHSVNLLNGQTIEATLQQIFYATCIGLFFVVVRVSTNTLMWSALLHSLFDTQLSIGSSAGSSPWIWLFLAYVPILLVGLVGLIAMDSNLKRNQPIVKLT</sequence>
<keyword evidence="2" id="KW-1133">Transmembrane helix</keyword>
<gene>
    <name evidence="4" type="ORF">FC85_GL002872</name>
</gene>
<feature type="transmembrane region" description="Helical" evidence="2">
    <location>
        <begin position="72"/>
        <end position="94"/>
    </location>
</feature>
<comment type="caution">
    <text evidence="4">The sequence shown here is derived from an EMBL/GenBank/DDBJ whole genome shotgun (WGS) entry which is preliminary data.</text>
</comment>
<dbReference type="RefSeq" id="WP_057864430.1">
    <property type="nucleotide sequence ID" value="NZ_AZEY01000041.1"/>
</dbReference>
<reference evidence="4 5" key="1">
    <citation type="journal article" date="2015" name="Genome Announc.">
        <title>Expanding the biotechnology potential of lactobacilli through comparative genomics of 213 strains and associated genera.</title>
        <authorList>
            <person name="Sun Z."/>
            <person name="Harris H.M."/>
            <person name="McCann A."/>
            <person name="Guo C."/>
            <person name="Argimon S."/>
            <person name="Zhang W."/>
            <person name="Yang X."/>
            <person name="Jeffery I.B."/>
            <person name="Cooney J.C."/>
            <person name="Kagawa T.F."/>
            <person name="Liu W."/>
            <person name="Song Y."/>
            <person name="Salvetti E."/>
            <person name="Wrobel A."/>
            <person name="Rasinkangas P."/>
            <person name="Parkhill J."/>
            <person name="Rea M.C."/>
            <person name="O'Sullivan O."/>
            <person name="Ritari J."/>
            <person name="Douillard F.P."/>
            <person name="Paul Ross R."/>
            <person name="Yang R."/>
            <person name="Briner A.E."/>
            <person name="Felis G.E."/>
            <person name="de Vos W.M."/>
            <person name="Barrangou R."/>
            <person name="Klaenhammer T.R."/>
            <person name="Caufield P.W."/>
            <person name="Cui Y."/>
            <person name="Zhang H."/>
            <person name="O'Toole P.W."/>
        </authorList>
    </citation>
    <scope>NUCLEOTIDE SEQUENCE [LARGE SCALE GENOMIC DNA]</scope>
    <source>
        <strain evidence="4 5">DSM 14421</strain>
    </source>
</reference>
<feature type="transmembrane region" description="Helical" evidence="2">
    <location>
        <begin position="137"/>
        <end position="159"/>
    </location>
</feature>
<dbReference type="PATRIC" id="fig|1423739.3.peg.2984"/>
<organism evidence="4 5">
    <name type="scientific">Lentilactobacillus diolivorans DSM 14421</name>
    <dbReference type="NCBI Taxonomy" id="1423739"/>
    <lineage>
        <taxon>Bacteria</taxon>
        <taxon>Bacillati</taxon>
        <taxon>Bacillota</taxon>
        <taxon>Bacilli</taxon>
        <taxon>Lactobacillales</taxon>
        <taxon>Lactobacillaceae</taxon>
        <taxon>Lentilactobacillus</taxon>
    </lineage>
</organism>
<evidence type="ECO:0000256" key="1">
    <source>
        <dbReference type="ARBA" id="ARBA00009067"/>
    </source>
</evidence>
<proteinExistence type="inferred from homology"/>